<dbReference type="PANTHER" id="PTHR32009">
    <property type="entry name" value="TMV RESISTANCE PROTEIN N-LIKE"/>
    <property type="match status" value="1"/>
</dbReference>
<dbReference type="PANTHER" id="PTHR32009:SF106">
    <property type="entry name" value="TIR DOMAIN-CONTAINING PROTEIN"/>
    <property type="match status" value="1"/>
</dbReference>
<reference evidence="3" key="1">
    <citation type="journal article" date="2019" name="Toxins">
        <title>Detection of Abrin-Like and Prepropulchellin-Like Toxin Genes and Transcripts Using Whole Genome Sequencing and Full-Length Transcript Sequencing of Abrus precatorius.</title>
        <authorList>
            <person name="Hovde B.T."/>
            <person name="Daligault H.E."/>
            <person name="Hanschen E.R."/>
            <person name="Kunde Y.A."/>
            <person name="Johnson M.B."/>
            <person name="Starkenburg S.R."/>
            <person name="Johnson S.L."/>
        </authorList>
    </citation>
    <scope>NUCLEOTIDE SEQUENCE [LARGE SCALE GENOMIC DNA]</scope>
</reference>
<evidence type="ECO:0000313" key="4">
    <source>
        <dbReference type="RefSeq" id="XP_027333186.1"/>
    </source>
</evidence>
<evidence type="ECO:0000313" key="3">
    <source>
        <dbReference type="Proteomes" id="UP000694853"/>
    </source>
</evidence>
<dbReference type="PROSITE" id="PS50104">
    <property type="entry name" value="TIR"/>
    <property type="match status" value="2"/>
</dbReference>
<dbReference type="SMART" id="SM00255">
    <property type="entry name" value="TIR"/>
    <property type="match status" value="2"/>
</dbReference>
<dbReference type="InterPro" id="IPR035897">
    <property type="entry name" value="Toll_tir_struct_dom_sf"/>
</dbReference>
<feature type="domain" description="TIR" evidence="2">
    <location>
        <begin position="189"/>
        <end position="349"/>
    </location>
</feature>
<evidence type="ECO:0000256" key="1">
    <source>
        <dbReference type="ARBA" id="ARBA00023027"/>
    </source>
</evidence>
<dbReference type="InterPro" id="IPR000157">
    <property type="entry name" value="TIR_dom"/>
</dbReference>
<dbReference type="FunFam" id="3.40.50.10140:FF:000007">
    <property type="entry name" value="Disease resistance protein (TIR-NBS-LRR class)"/>
    <property type="match status" value="2"/>
</dbReference>
<reference evidence="4" key="2">
    <citation type="submission" date="2025-08" db="UniProtKB">
        <authorList>
            <consortium name="RefSeq"/>
        </authorList>
    </citation>
    <scope>IDENTIFICATION</scope>
    <source>
        <tissue evidence="4">Young leaves</tissue>
    </source>
</reference>
<feature type="domain" description="TIR" evidence="2">
    <location>
        <begin position="19"/>
        <end position="188"/>
    </location>
</feature>
<dbReference type="OrthoDB" id="6160824at2759"/>
<protein>
    <submittedName>
        <fullName evidence="4">Probable disease resistance protein RPP1</fullName>
    </submittedName>
</protein>
<dbReference type="Gene3D" id="3.40.50.10140">
    <property type="entry name" value="Toll/interleukin-1 receptor homology (TIR) domain"/>
    <property type="match status" value="2"/>
</dbReference>
<dbReference type="GeneID" id="113848030"/>
<dbReference type="GO" id="GO:0007165">
    <property type="term" value="P:signal transduction"/>
    <property type="evidence" value="ECO:0007669"/>
    <property type="project" value="InterPro"/>
</dbReference>
<sequence length="349" mass="40664">MANEGSVSNGIGSDEPIKWRHDVFLCFRGEDTRHCFTGNLYDALRQARFRTFMDDGELKGGDQISSTLLQALQASRISIVVLSRHFAHSTWCLDDLVKILECKNIKNQVVLPIFYKVDPSDIRNQRNDYRDALHRHEERFKKDSDKVSKWALALSEIASLRGFHFQEGGCEYEFQFIENIVDWVTKTVQRYDVFLSFSGEDTRYTFTGYLYNALRRGGFKTFMNDGDHLSQSITEAIEKSRLSIIVFSEKYAYSSSCLDELVTILECMKMKNQLVWPIFYKVEPSDLRHQRNSYGEAMTKHENELGKDSEEVHKWRSALFEVANLKGWHLKTGYEYEFIDKIVEMAIKI</sequence>
<dbReference type="AlphaFoldDB" id="A0A8B8JNV8"/>
<organism evidence="3 4">
    <name type="scientific">Abrus precatorius</name>
    <name type="common">Indian licorice</name>
    <name type="synonym">Glycine abrus</name>
    <dbReference type="NCBI Taxonomy" id="3816"/>
    <lineage>
        <taxon>Eukaryota</taxon>
        <taxon>Viridiplantae</taxon>
        <taxon>Streptophyta</taxon>
        <taxon>Embryophyta</taxon>
        <taxon>Tracheophyta</taxon>
        <taxon>Spermatophyta</taxon>
        <taxon>Magnoliopsida</taxon>
        <taxon>eudicotyledons</taxon>
        <taxon>Gunneridae</taxon>
        <taxon>Pentapetalae</taxon>
        <taxon>rosids</taxon>
        <taxon>fabids</taxon>
        <taxon>Fabales</taxon>
        <taxon>Fabaceae</taxon>
        <taxon>Papilionoideae</taxon>
        <taxon>50 kb inversion clade</taxon>
        <taxon>NPAAA clade</taxon>
        <taxon>indigoferoid/millettioid clade</taxon>
        <taxon>Abreae</taxon>
        <taxon>Abrus</taxon>
    </lineage>
</organism>
<dbReference type="Pfam" id="PF01582">
    <property type="entry name" value="TIR"/>
    <property type="match status" value="2"/>
</dbReference>
<evidence type="ECO:0000259" key="2">
    <source>
        <dbReference type="PROSITE" id="PS50104"/>
    </source>
</evidence>
<proteinExistence type="predicted"/>
<name>A0A8B8JNV8_ABRPR</name>
<gene>
    <name evidence="4" type="primary">LOC113848030</name>
</gene>
<keyword evidence="1" id="KW-0520">NAD</keyword>
<keyword evidence="3" id="KW-1185">Reference proteome</keyword>
<accession>A0A8B8JNV8</accession>
<dbReference type="RefSeq" id="XP_027333186.1">
    <property type="nucleotide sequence ID" value="XM_027477385.1"/>
</dbReference>
<dbReference type="KEGG" id="aprc:113848030"/>
<dbReference type="Proteomes" id="UP000694853">
    <property type="component" value="Unplaced"/>
</dbReference>
<dbReference type="SUPFAM" id="SSF52200">
    <property type="entry name" value="Toll/Interleukin receptor TIR domain"/>
    <property type="match status" value="2"/>
</dbReference>